<accession>A0A937FD85</accession>
<evidence type="ECO:0000313" key="2">
    <source>
        <dbReference type="EMBL" id="MBL3658770.1"/>
    </source>
</evidence>
<feature type="domain" description="Transposase IS66 central" evidence="1">
    <location>
        <begin position="1"/>
        <end position="55"/>
    </location>
</feature>
<proteinExistence type="predicted"/>
<dbReference type="Pfam" id="PF03050">
    <property type="entry name" value="DDE_Tnp_IS66"/>
    <property type="match status" value="1"/>
</dbReference>
<evidence type="ECO:0000313" key="3">
    <source>
        <dbReference type="Proteomes" id="UP000659388"/>
    </source>
</evidence>
<sequence length="55" mass="6513">MQTDSYAAYDRFDKNEDIFLLGCMEHARRKIDQGRENDPERAEYALAEIQKLYAI</sequence>
<gene>
    <name evidence="2" type="ORF">JL102_21645</name>
</gene>
<dbReference type="AlphaFoldDB" id="A0A937FD85"/>
<name>A0A937FD85_9BACT</name>
<reference evidence="2" key="1">
    <citation type="submission" date="2021-01" db="EMBL/GenBank/DDBJ databases">
        <title>Fulvivirga kasyanovii gen. nov., sp nov., a novel member of the phylum Bacteroidetes isolated from seawater in a mussel farm.</title>
        <authorList>
            <person name="Zhao L.-H."/>
            <person name="Wang Z.-J."/>
        </authorList>
    </citation>
    <scope>NUCLEOTIDE SEQUENCE</scope>
    <source>
        <strain evidence="2">2943</strain>
    </source>
</reference>
<protein>
    <submittedName>
        <fullName evidence="2">Transposase</fullName>
    </submittedName>
</protein>
<comment type="caution">
    <text evidence="2">The sequence shown here is derived from an EMBL/GenBank/DDBJ whole genome shotgun (WGS) entry which is preliminary data.</text>
</comment>
<dbReference type="RefSeq" id="WP_202246611.1">
    <property type="nucleotide sequence ID" value="NZ_JAESIY010000017.1"/>
</dbReference>
<dbReference type="Proteomes" id="UP000659388">
    <property type="component" value="Unassembled WGS sequence"/>
</dbReference>
<dbReference type="InterPro" id="IPR004291">
    <property type="entry name" value="Transposase_IS66_central"/>
</dbReference>
<organism evidence="2 3">
    <name type="scientific">Fulvivirga sediminis</name>
    <dbReference type="NCBI Taxonomy" id="2803949"/>
    <lineage>
        <taxon>Bacteria</taxon>
        <taxon>Pseudomonadati</taxon>
        <taxon>Bacteroidota</taxon>
        <taxon>Cytophagia</taxon>
        <taxon>Cytophagales</taxon>
        <taxon>Fulvivirgaceae</taxon>
        <taxon>Fulvivirga</taxon>
    </lineage>
</organism>
<evidence type="ECO:0000259" key="1">
    <source>
        <dbReference type="Pfam" id="PF03050"/>
    </source>
</evidence>
<keyword evidence="3" id="KW-1185">Reference proteome</keyword>
<dbReference type="EMBL" id="JAESIY010000017">
    <property type="protein sequence ID" value="MBL3658770.1"/>
    <property type="molecule type" value="Genomic_DNA"/>
</dbReference>